<comment type="cofactor">
    <cofactor evidence="1">
        <name>Mg(2+)</name>
        <dbReference type="ChEBI" id="CHEBI:18420"/>
    </cofactor>
</comment>
<evidence type="ECO:0000256" key="7">
    <source>
        <dbReference type="ARBA" id="ARBA00032424"/>
    </source>
</evidence>
<protein>
    <recommendedName>
        <fullName evidence="9">(2E,6E)-farnesyl diphosphate synthase</fullName>
    </recommendedName>
    <alternativeName>
        <fullName evidence="8">Dimethylallyltranstransferase</fullName>
    </alternativeName>
    <alternativeName>
        <fullName evidence="7">Farnesyl diphosphate synthase</fullName>
    </alternativeName>
    <alternativeName>
        <fullName evidence="5">Farnesyltranstransferase</fullName>
    </alternativeName>
    <alternativeName>
        <fullName evidence="10">Geranylgeranyl diphosphate synthase</fullName>
    </alternativeName>
    <alternativeName>
        <fullName evidence="6">Geranyltranstransferase</fullName>
    </alternativeName>
</protein>
<proteinExistence type="inferred from homology"/>
<dbReference type="AlphaFoldDB" id="A0A369J7T5"/>
<comment type="caution">
    <text evidence="12">The sequence shown here is derived from an EMBL/GenBank/DDBJ whole genome shotgun (WGS) entry which is preliminary data.</text>
</comment>
<dbReference type="PROSITE" id="PS00723">
    <property type="entry name" value="POLYPRENYL_SYNTHASE_1"/>
    <property type="match status" value="1"/>
</dbReference>
<dbReference type="InterPro" id="IPR008949">
    <property type="entry name" value="Isoprenoid_synthase_dom_sf"/>
</dbReference>
<dbReference type="Proteomes" id="UP000076154">
    <property type="component" value="Unassembled WGS sequence"/>
</dbReference>
<dbReference type="SUPFAM" id="SSF159245">
    <property type="entry name" value="AttH-like"/>
    <property type="match status" value="1"/>
</dbReference>
<evidence type="ECO:0000256" key="6">
    <source>
        <dbReference type="ARBA" id="ARBA00032380"/>
    </source>
</evidence>
<evidence type="ECO:0000256" key="2">
    <source>
        <dbReference type="ARBA" id="ARBA00006706"/>
    </source>
</evidence>
<dbReference type="Pfam" id="PF17186">
    <property type="entry name" value="Lipocalin_9"/>
    <property type="match status" value="1"/>
</dbReference>
<keyword evidence="4" id="KW-0460">Magnesium</keyword>
<organism evidence="12 13">
    <name type="scientific">Hypsizygus marmoreus</name>
    <name type="common">White beech mushroom</name>
    <name type="synonym">Agaricus marmoreus</name>
    <dbReference type="NCBI Taxonomy" id="39966"/>
    <lineage>
        <taxon>Eukaryota</taxon>
        <taxon>Fungi</taxon>
        <taxon>Dikarya</taxon>
        <taxon>Basidiomycota</taxon>
        <taxon>Agaricomycotina</taxon>
        <taxon>Agaricomycetes</taxon>
        <taxon>Agaricomycetidae</taxon>
        <taxon>Agaricales</taxon>
        <taxon>Tricholomatineae</taxon>
        <taxon>Lyophyllaceae</taxon>
        <taxon>Hypsizygus</taxon>
    </lineage>
</organism>
<evidence type="ECO:0000256" key="9">
    <source>
        <dbReference type="ARBA" id="ARBA00032873"/>
    </source>
</evidence>
<dbReference type="Pfam" id="PF07143">
    <property type="entry name" value="CrtC"/>
    <property type="match status" value="1"/>
</dbReference>
<gene>
    <name evidence="12" type="primary">gds_2</name>
    <name evidence="12" type="ORF">Hypma_001744</name>
</gene>
<dbReference type="InterPro" id="IPR010791">
    <property type="entry name" value="AttH_dom"/>
</dbReference>
<dbReference type="InterPro" id="IPR000092">
    <property type="entry name" value="Polyprenyl_synt"/>
</dbReference>
<evidence type="ECO:0000313" key="12">
    <source>
        <dbReference type="EMBL" id="RDB17230.1"/>
    </source>
</evidence>
<dbReference type="PANTHER" id="PTHR12001:SF44">
    <property type="entry name" value="GERANYLGERANYL PYROPHOSPHATE SYNTHASE"/>
    <property type="match status" value="1"/>
</dbReference>
<dbReference type="InterPro" id="IPR033749">
    <property type="entry name" value="Polyprenyl_synt_CS"/>
</dbReference>
<evidence type="ECO:0000256" key="4">
    <source>
        <dbReference type="ARBA" id="ARBA00022842"/>
    </source>
</evidence>
<evidence type="ECO:0000256" key="5">
    <source>
        <dbReference type="ARBA" id="ARBA00032052"/>
    </source>
</evidence>
<dbReference type="SUPFAM" id="SSF48576">
    <property type="entry name" value="Terpenoid synthases"/>
    <property type="match status" value="1"/>
</dbReference>
<dbReference type="STRING" id="39966.A0A369J7T5"/>
<accession>A0A369J7T5</accession>
<dbReference type="OrthoDB" id="6921389at2759"/>
<sequence length="938" mass="104595">MFPNCQKYRSRPANGTHHTHLSHTLVTRILSPPCWSISLLHLSPRMGHYSFCLPKNYFLRCSYLNRLASLYVKHSPRSLVIYIYIQRTYLKHSFSLPRIRERASNNSLMASTDTNLVNAAIAHHTDWPAPGTKIQRMSEIDLPRQSSGTEWWYYNFHLSLVDGRKASAFIAFFRTTSLKPTSEVTSDAPTSYEVTHTHLLNFAISILPASDATTPLANGARAHTSVDDAAFGRYYATSAMDLENIKYMASVLEADTRTDSLIRRSLLDVLHSGKVPQPDIFIPGPISVAEEGDLNLHYGDLASVVCTTNASGDEVYHIVARGEDGSVGFEIDLTPRKPPINHGANGVVQGDLHSPDDGMYYCFVPRCEVSGSVLIDGIQVDVDGSQSLGWYDREFGGSIRKWNEASTSSAESSWKWGSAQLDNGWDLTFYTLWDVDIYTGVATVRDKRAIAISPDGSRIECDDHAFEYSESWTSLTTLNEYGTKWKLSIPQLEIDFSIESPFVKQETRTICMTRGYWEGRVSIKGTMGGKEITGLGYVENVPAQMITKFENYMKRIGRVTADEVKKIYPDNLVDPETAVRTLILDSHASSESGSLPAVRFIRDVRLDSLYENLFAPVRHLTDRGGKSWRSFLGMSCITALGVDPEPFKALAAATELLHTGSLIIDDIQDESPMRRGVKSVHNVWGIATAINAGTAAYFAFDTAMRSMTPYLRPEQTLRIYEVYFETMRAAHVGQALDIAGQQQVDLDDVLSGRVSPSVLEKRVISVHRLKTAVIAGNIAKIAAIIADAAPAQINAIATYFERVGIAFQIIDDVYDIRGWSHVVKLDDKREKKPTLKRRGDDIRSGKISIPLAKAGSMMPLEEARWVWETVLSKPGDDDELTHRVIDKLEAHGVVDLCVDEAHEMVDGAWADLEPFLVESQMKVIIRALGWYLVKYNSI</sequence>
<feature type="domain" description="AttH" evidence="11">
    <location>
        <begin position="314"/>
        <end position="396"/>
    </location>
</feature>
<evidence type="ECO:0000256" key="1">
    <source>
        <dbReference type="ARBA" id="ARBA00001946"/>
    </source>
</evidence>
<dbReference type="GO" id="GO:0004659">
    <property type="term" value="F:prenyltransferase activity"/>
    <property type="evidence" value="ECO:0007669"/>
    <property type="project" value="InterPro"/>
</dbReference>
<comment type="similarity">
    <text evidence="2">Belongs to the FPP/GGPP synthase family.</text>
</comment>
<dbReference type="InterPro" id="IPR023374">
    <property type="entry name" value="AttH-like_dom_sf"/>
</dbReference>
<dbReference type="EMBL" id="LUEZ02000113">
    <property type="protein sequence ID" value="RDB17230.1"/>
    <property type="molecule type" value="Genomic_DNA"/>
</dbReference>
<dbReference type="InParanoid" id="A0A369J7T5"/>
<evidence type="ECO:0000313" key="13">
    <source>
        <dbReference type="Proteomes" id="UP000076154"/>
    </source>
</evidence>
<reference evidence="12" key="1">
    <citation type="submission" date="2018-04" db="EMBL/GenBank/DDBJ databases">
        <title>Whole genome sequencing of Hypsizygus marmoreus.</title>
        <authorList>
            <person name="Choi I.-G."/>
            <person name="Min B."/>
            <person name="Kim J.-G."/>
            <person name="Kim S."/>
            <person name="Oh Y.-L."/>
            <person name="Kong W.-S."/>
            <person name="Park H."/>
            <person name="Jeong J."/>
            <person name="Song E.-S."/>
        </authorList>
    </citation>
    <scope>NUCLEOTIDE SEQUENCE [LARGE SCALE GENOMIC DNA]</scope>
    <source>
        <strain evidence="12">51987-8</strain>
    </source>
</reference>
<dbReference type="Gene3D" id="2.40.370.10">
    <property type="entry name" value="AttH-like domain"/>
    <property type="match status" value="2"/>
</dbReference>
<dbReference type="PROSITE" id="PS00444">
    <property type="entry name" value="POLYPRENYL_SYNTHASE_2"/>
    <property type="match status" value="1"/>
</dbReference>
<dbReference type="Pfam" id="PF00348">
    <property type="entry name" value="polyprenyl_synt"/>
    <property type="match status" value="1"/>
</dbReference>
<dbReference type="PANTHER" id="PTHR12001">
    <property type="entry name" value="GERANYLGERANYL PYROPHOSPHATE SYNTHASE"/>
    <property type="match status" value="1"/>
</dbReference>
<keyword evidence="3" id="KW-0479">Metal-binding</keyword>
<dbReference type="GO" id="GO:0046872">
    <property type="term" value="F:metal ion binding"/>
    <property type="evidence" value="ECO:0007669"/>
    <property type="project" value="UniProtKB-KW"/>
</dbReference>
<evidence type="ECO:0000256" key="10">
    <source>
        <dbReference type="ARBA" id="ARBA00033096"/>
    </source>
</evidence>
<evidence type="ECO:0000256" key="8">
    <source>
        <dbReference type="ARBA" id="ARBA00032448"/>
    </source>
</evidence>
<evidence type="ECO:0000256" key="3">
    <source>
        <dbReference type="ARBA" id="ARBA00022723"/>
    </source>
</evidence>
<keyword evidence="13" id="KW-1185">Reference proteome</keyword>
<dbReference type="GO" id="GO:0008299">
    <property type="term" value="P:isoprenoid biosynthetic process"/>
    <property type="evidence" value="ECO:0007669"/>
    <property type="project" value="InterPro"/>
</dbReference>
<name>A0A369J7T5_HYPMA</name>
<evidence type="ECO:0000259" key="11">
    <source>
        <dbReference type="Pfam" id="PF07143"/>
    </source>
</evidence>
<dbReference type="Gene3D" id="1.10.600.10">
    <property type="entry name" value="Farnesyl Diphosphate Synthase"/>
    <property type="match status" value="1"/>
</dbReference>